<protein>
    <submittedName>
        <fullName evidence="1">2603_t:CDS:1</fullName>
    </submittedName>
</protein>
<dbReference type="AlphaFoldDB" id="A0A9N8ZQ34"/>
<evidence type="ECO:0000313" key="2">
    <source>
        <dbReference type="Proteomes" id="UP000789396"/>
    </source>
</evidence>
<accession>A0A9N8ZQ34</accession>
<evidence type="ECO:0000313" key="1">
    <source>
        <dbReference type="EMBL" id="CAG8503372.1"/>
    </source>
</evidence>
<comment type="caution">
    <text evidence="1">The sequence shown here is derived from an EMBL/GenBank/DDBJ whole genome shotgun (WGS) entry which is preliminary data.</text>
</comment>
<dbReference type="OrthoDB" id="6614575at2759"/>
<dbReference type="EMBL" id="CAJVPZ010001948">
    <property type="protein sequence ID" value="CAG8503372.1"/>
    <property type="molecule type" value="Genomic_DNA"/>
</dbReference>
<keyword evidence="2" id="KW-1185">Reference proteome</keyword>
<dbReference type="Proteomes" id="UP000789396">
    <property type="component" value="Unassembled WGS sequence"/>
</dbReference>
<organism evidence="1 2">
    <name type="scientific">Racocetra fulgida</name>
    <dbReference type="NCBI Taxonomy" id="60492"/>
    <lineage>
        <taxon>Eukaryota</taxon>
        <taxon>Fungi</taxon>
        <taxon>Fungi incertae sedis</taxon>
        <taxon>Mucoromycota</taxon>
        <taxon>Glomeromycotina</taxon>
        <taxon>Glomeromycetes</taxon>
        <taxon>Diversisporales</taxon>
        <taxon>Gigasporaceae</taxon>
        <taxon>Racocetra</taxon>
    </lineage>
</organism>
<sequence length="173" mass="20009">MVIQKIIDTNESDSENNSDSILPSTTISTNTKKKIKKRKIKSRKSFVCDYFKVIGSKYVCQIIIKKYVIDKKCEAEYLHDNSISNMIVHLQSSHNIVDPKKLNAEIQRAQQTILPKIVKNDIPYKGNKLDELNKTVVEWIILDNQLLSAPRNKGFRHMIAKVDQDFVHLQIEQ</sequence>
<reference evidence="1" key="1">
    <citation type="submission" date="2021-06" db="EMBL/GenBank/DDBJ databases">
        <authorList>
            <person name="Kallberg Y."/>
            <person name="Tangrot J."/>
            <person name="Rosling A."/>
        </authorList>
    </citation>
    <scope>NUCLEOTIDE SEQUENCE</scope>
    <source>
        <strain evidence="1">IN212</strain>
    </source>
</reference>
<gene>
    <name evidence="1" type="ORF">RFULGI_LOCUS2543</name>
</gene>
<proteinExistence type="predicted"/>
<name>A0A9N8ZQ34_9GLOM</name>